<dbReference type="Proteomes" id="UP001327027">
    <property type="component" value="Unassembled WGS sequence"/>
</dbReference>
<gene>
    <name evidence="1" type="ORF">U6A24_12710</name>
</gene>
<protein>
    <submittedName>
        <fullName evidence="1">Uncharacterized protein</fullName>
    </submittedName>
</protein>
<comment type="caution">
    <text evidence="1">The sequence shown here is derived from an EMBL/GenBank/DDBJ whole genome shotgun (WGS) entry which is preliminary data.</text>
</comment>
<keyword evidence="2" id="KW-1185">Reference proteome</keyword>
<dbReference type="EMBL" id="JAYKLX010000005">
    <property type="protein sequence ID" value="MEB3346331.1"/>
    <property type="molecule type" value="Genomic_DNA"/>
</dbReference>
<proteinExistence type="predicted"/>
<evidence type="ECO:0000313" key="1">
    <source>
        <dbReference type="EMBL" id="MEB3346331.1"/>
    </source>
</evidence>
<reference evidence="1 2" key="1">
    <citation type="journal article" date="2013" name="Int. J. Syst. Evol. Microbiol.">
        <title>Aquimarina gracilis sp. nov., isolated from the gut microflora of a mussel, Mytilus coruscus, and emended description of Aquimarina spongiae.</title>
        <authorList>
            <person name="Park S.C."/>
            <person name="Choe H.N."/>
            <person name="Baik K.S."/>
            <person name="Seong C.N."/>
        </authorList>
    </citation>
    <scope>NUCLEOTIDE SEQUENCE [LARGE SCALE GENOMIC DNA]</scope>
    <source>
        <strain evidence="1 2">PSC32</strain>
    </source>
</reference>
<accession>A0ABU5ZWS7</accession>
<name>A0ABU5ZWS7_9FLAO</name>
<organism evidence="1 2">
    <name type="scientific">Aquimarina gracilis</name>
    <dbReference type="NCBI Taxonomy" id="874422"/>
    <lineage>
        <taxon>Bacteria</taxon>
        <taxon>Pseudomonadati</taxon>
        <taxon>Bacteroidota</taxon>
        <taxon>Flavobacteriia</taxon>
        <taxon>Flavobacteriales</taxon>
        <taxon>Flavobacteriaceae</taxon>
        <taxon>Aquimarina</taxon>
    </lineage>
</organism>
<dbReference type="RefSeq" id="WP_324180355.1">
    <property type="nucleotide sequence ID" value="NZ_BAABAW010000024.1"/>
</dbReference>
<evidence type="ECO:0000313" key="2">
    <source>
        <dbReference type="Proteomes" id="UP001327027"/>
    </source>
</evidence>
<sequence>MNARDQSYYMSLCLKHGISIYPIVYARGKYKLAIKREGKAPKIGTEVFPLEPEFDKENKGKKIKLGVYEKIHELYKIMALRIKDNIGK</sequence>